<evidence type="ECO:0000256" key="10">
    <source>
        <dbReference type="ARBA" id="ARBA00023157"/>
    </source>
</evidence>
<evidence type="ECO:0000256" key="11">
    <source>
        <dbReference type="ARBA" id="ARBA00023201"/>
    </source>
</evidence>
<evidence type="ECO:0000313" key="18">
    <source>
        <dbReference type="Proteomes" id="UP000016666"/>
    </source>
</evidence>
<evidence type="ECO:0000256" key="9">
    <source>
        <dbReference type="ARBA" id="ARBA00023136"/>
    </source>
</evidence>
<keyword evidence="4" id="KW-1003">Cell membrane</keyword>
<comment type="catalytic activity">
    <reaction evidence="13">
        <text>Na(+)(in) = Na(+)(out)</text>
        <dbReference type="Rhea" id="RHEA:34963"/>
        <dbReference type="ChEBI" id="CHEBI:29101"/>
    </reaction>
</comment>
<evidence type="ECO:0000256" key="2">
    <source>
        <dbReference type="ARBA" id="ARBA00022448"/>
    </source>
</evidence>
<reference evidence="17" key="3">
    <citation type="submission" date="2025-09" db="UniProtKB">
        <authorList>
            <consortium name="Ensembl"/>
        </authorList>
    </citation>
    <scope>IDENTIFICATION</scope>
</reference>
<reference evidence="17" key="2">
    <citation type="submission" date="2025-08" db="UniProtKB">
        <authorList>
            <consortium name="Ensembl"/>
        </authorList>
    </citation>
    <scope>IDENTIFICATION</scope>
</reference>
<evidence type="ECO:0000256" key="13">
    <source>
        <dbReference type="ARBA" id="ARBA00036239"/>
    </source>
</evidence>
<accession>A0A493TTW8</accession>
<comment type="subcellular location">
    <subcellularLocation>
        <location evidence="1">Apical cell membrane</location>
        <topology evidence="1">Multi-pass membrane protein</topology>
    </subcellularLocation>
</comment>
<keyword evidence="9 16" id="KW-0472">Membrane</keyword>
<keyword evidence="10" id="KW-1015">Disulfide bond</keyword>
<dbReference type="GO" id="GO:0009897">
    <property type="term" value="C:external side of plasma membrane"/>
    <property type="evidence" value="ECO:0007669"/>
    <property type="project" value="Ensembl"/>
</dbReference>
<dbReference type="STRING" id="8840.ENSAPLP00000029311"/>
<keyword evidence="2" id="KW-0813">Transport</keyword>
<dbReference type="AlphaFoldDB" id="A0A493TTW8"/>
<evidence type="ECO:0000256" key="6">
    <source>
        <dbReference type="ARBA" id="ARBA00022989"/>
    </source>
</evidence>
<dbReference type="GO" id="GO:0015280">
    <property type="term" value="F:ligand-gated sodium channel activity"/>
    <property type="evidence" value="ECO:0007669"/>
    <property type="project" value="InterPro"/>
</dbReference>
<dbReference type="GO" id="GO:0050699">
    <property type="term" value="F:WW domain binding"/>
    <property type="evidence" value="ECO:0007669"/>
    <property type="project" value="Ensembl"/>
</dbReference>
<gene>
    <name evidence="17" type="primary">SCNN1G</name>
</gene>
<keyword evidence="11" id="KW-0739">Sodium transport</keyword>
<evidence type="ECO:0000256" key="3">
    <source>
        <dbReference type="ARBA" id="ARBA00022461"/>
    </source>
</evidence>
<dbReference type="GO" id="GO:0034706">
    <property type="term" value="C:sodium channel complex"/>
    <property type="evidence" value="ECO:0007669"/>
    <property type="project" value="Ensembl"/>
</dbReference>
<dbReference type="Pfam" id="PF00858">
    <property type="entry name" value="ASC"/>
    <property type="match status" value="2"/>
</dbReference>
<organism evidence="17 18">
    <name type="scientific">Anas platyrhynchos platyrhynchos</name>
    <name type="common">Northern mallard</name>
    <dbReference type="NCBI Taxonomy" id="8840"/>
    <lineage>
        <taxon>Eukaryota</taxon>
        <taxon>Metazoa</taxon>
        <taxon>Chordata</taxon>
        <taxon>Craniata</taxon>
        <taxon>Vertebrata</taxon>
        <taxon>Euteleostomi</taxon>
        <taxon>Archelosauria</taxon>
        <taxon>Archosauria</taxon>
        <taxon>Dinosauria</taxon>
        <taxon>Saurischia</taxon>
        <taxon>Theropoda</taxon>
        <taxon>Coelurosauria</taxon>
        <taxon>Aves</taxon>
        <taxon>Neognathae</taxon>
        <taxon>Galloanserae</taxon>
        <taxon>Anseriformes</taxon>
        <taxon>Anatidae</taxon>
        <taxon>Anatinae</taxon>
        <taxon>Anas</taxon>
    </lineage>
</organism>
<evidence type="ECO:0000256" key="16">
    <source>
        <dbReference type="SAM" id="Phobius"/>
    </source>
</evidence>
<evidence type="ECO:0000256" key="8">
    <source>
        <dbReference type="ARBA" id="ARBA00023065"/>
    </source>
</evidence>
<keyword evidence="7" id="KW-0915">Sodium</keyword>
<evidence type="ECO:0000256" key="5">
    <source>
        <dbReference type="ARBA" id="ARBA00022692"/>
    </source>
</evidence>
<dbReference type="PROSITE" id="PS01206">
    <property type="entry name" value="ASC"/>
    <property type="match status" value="1"/>
</dbReference>
<evidence type="ECO:0000313" key="17">
    <source>
        <dbReference type="Ensembl" id="ENSAPLP00000029311.1"/>
    </source>
</evidence>
<dbReference type="InterPro" id="IPR004724">
    <property type="entry name" value="ENaC_chordates"/>
</dbReference>
<keyword evidence="8" id="KW-0406">Ion transport</keyword>
<reference evidence="17 18" key="1">
    <citation type="submission" date="2017-10" db="EMBL/GenBank/DDBJ databases">
        <title>A new Pekin duck reference genome.</title>
        <authorList>
            <person name="Hou Z.-C."/>
            <person name="Zhou Z.-K."/>
            <person name="Zhu F."/>
            <person name="Hou S.-S."/>
        </authorList>
    </citation>
    <scope>NUCLEOTIDE SEQUENCE [LARGE SCALE GENOMIC DNA]</scope>
</reference>
<keyword evidence="6 16" id="KW-1133">Transmembrane helix</keyword>
<evidence type="ECO:0000256" key="12">
    <source>
        <dbReference type="ARBA" id="ARBA00023303"/>
    </source>
</evidence>
<keyword evidence="18" id="KW-1185">Reference proteome</keyword>
<keyword evidence="12" id="KW-0407">Ion channel</keyword>
<feature type="compositionally biased region" description="Basic residues" evidence="15">
    <location>
        <begin position="592"/>
        <end position="610"/>
    </location>
</feature>
<dbReference type="PRINTS" id="PR01078">
    <property type="entry name" value="AMINACHANNEL"/>
</dbReference>
<evidence type="ECO:0000256" key="15">
    <source>
        <dbReference type="SAM" id="MobiDB-lite"/>
    </source>
</evidence>
<dbReference type="GO" id="GO:1904045">
    <property type="term" value="P:cellular response to aldosterone"/>
    <property type="evidence" value="ECO:0007669"/>
    <property type="project" value="Ensembl"/>
</dbReference>
<dbReference type="Gene3D" id="1.10.287.770">
    <property type="entry name" value="YojJ-like"/>
    <property type="match status" value="1"/>
</dbReference>
<dbReference type="GO" id="GO:0098719">
    <property type="term" value="P:sodium ion import across plasma membrane"/>
    <property type="evidence" value="ECO:0007669"/>
    <property type="project" value="Ensembl"/>
</dbReference>
<dbReference type="GO" id="GO:0050891">
    <property type="term" value="P:multicellular organismal-level water homeostasis"/>
    <property type="evidence" value="ECO:0007669"/>
    <property type="project" value="Ensembl"/>
</dbReference>
<dbReference type="GO" id="GO:0070062">
    <property type="term" value="C:extracellular exosome"/>
    <property type="evidence" value="ECO:0007669"/>
    <property type="project" value="Ensembl"/>
</dbReference>
<feature type="transmembrane region" description="Helical" evidence="16">
    <location>
        <begin position="54"/>
        <end position="79"/>
    </location>
</feature>
<comment type="similarity">
    <text evidence="14">Belongs to the amiloride-sensitive sodium channel (TC 1.A.6) family. SCNN1G subfamily.</text>
</comment>
<sequence>MAPGKKITARIKRTLPVRGPQAPTLSELMRWYCLNTNTHGCRRIVVSRGRLRRFIWILLTLSAVGLILWQCAELLLNYYSASVSVTVQFQKLPFPAVTICNINPYKYSSMKDYLSELDKETKKALETFYGFSEGKSKVRRSAGDWNETESHFFNQIPLLKFEDFSRTATDLRSGRKRKIEGSVFHKDSSIVNSGDSNDIIGFQLCDANNSSECALYTFSSGVNAIQEWYKLHYMNIMAQIPLETKEELSYSADDLLLTCFFDGLSCDKRHFTRFHHPLHGNCYTFNSGENGTILSTSTGGSEYGLQVVLYIDEADYNPFLVTSTGAKIIVHDQDEYPFIEDIGTEIETAAATSIGMHFTRSRKLSKPYSDCTETGADIPVENLYNKSYSLQICLHSCFQKAMVESCGCAQYTQPLPAGAEYCNYKKNPNWMYCYYRLHEKFVKEQLGCQQICKDACSFKEWALTTSIAQWPSIVSEDWMLRVLSWDKGQKINKLNKTDLANLMVFYKDLNERFISENPTNTVSTHQEDSLSSCQAGGFHLATGGSRPGRGRKPGAAWGAQSCSFTALLPGTFSRHPNPMGYPEHVQSSPASHHSRVGRRGPHRQQGKGSRHSVPNPGHSIPAGTHPQELLTSCSLLFQIVILLSNFGGQLGLWMSCSVVCVIEIVEVFFIDSLSIVMRRQWQKAKKWWNDRKREGSGKHQVGDVERQGHDNPVCIDEDLPTFNTALRLPLPQESHLPRTPPPNYSTLRLETAFTEQLPDTLEAGQH</sequence>
<dbReference type="GO" id="GO:0016324">
    <property type="term" value="C:apical plasma membrane"/>
    <property type="evidence" value="ECO:0007669"/>
    <property type="project" value="UniProtKB-SubCell"/>
</dbReference>
<dbReference type="GeneTree" id="ENSGT00940000160352"/>
<proteinExistence type="inferred from homology"/>
<evidence type="ECO:0000256" key="7">
    <source>
        <dbReference type="ARBA" id="ARBA00023053"/>
    </source>
</evidence>
<dbReference type="InterPro" id="IPR020903">
    <property type="entry name" value="ENaC_CS"/>
</dbReference>
<keyword evidence="5 16" id="KW-0812">Transmembrane</keyword>
<feature type="region of interest" description="Disordered" evidence="15">
    <location>
        <begin position="575"/>
        <end position="624"/>
    </location>
</feature>
<dbReference type="InterPro" id="IPR001873">
    <property type="entry name" value="ENaC"/>
</dbReference>
<dbReference type="PANTHER" id="PTHR11690:SF19">
    <property type="entry name" value="AMILORIDE-SENSITIVE SODIUM CHANNEL SUBUNIT GAMMA"/>
    <property type="match status" value="1"/>
</dbReference>
<dbReference type="PANTHER" id="PTHR11690">
    <property type="entry name" value="AMILORIDE-SENSITIVE SODIUM CHANNEL-RELATED"/>
    <property type="match status" value="1"/>
</dbReference>
<dbReference type="NCBIfam" id="TIGR00859">
    <property type="entry name" value="ENaC"/>
    <property type="match status" value="1"/>
</dbReference>
<dbReference type="Proteomes" id="UP000016666">
    <property type="component" value="Chromosome 15"/>
</dbReference>
<dbReference type="FunFam" id="2.60.470.10:FF:000005">
    <property type="entry name" value="Amiloride-sensitive sodium channel subunit gamma"/>
    <property type="match status" value="1"/>
</dbReference>
<protein>
    <submittedName>
        <fullName evidence="17">Sodium channel epithelial 1 subunit gamma</fullName>
    </submittedName>
</protein>
<dbReference type="GO" id="GO:0006883">
    <property type="term" value="P:intracellular sodium ion homeostasis"/>
    <property type="evidence" value="ECO:0007669"/>
    <property type="project" value="Ensembl"/>
</dbReference>
<name>A0A493TTW8_ANAPP</name>
<evidence type="ECO:0000256" key="14">
    <source>
        <dbReference type="ARBA" id="ARBA00038067"/>
    </source>
</evidence>
<evidence type="ECO:0000256" key="4">
    <source>
        <dbReference type="ARBA" id="ARBA00022475"/>
    </source>
</evidence>
<dbReference type="Gene3D" id="2.60.470.10">
    <property type="entry name" value="Acid-sensing ion channels like domains"/>
    <property type="match status" value="1"/>
</dbReference>
<feature type="region of interest" description="Disordered" evidence="15">
    <location>
        <begin position="536"/>
        <end position="556"/>
    </location>
</feature>
<dbReference type="GO" id="GO:0071468">
    <property type="term" value="P:cellular response to acidic pH"/>
    <property type="evidence" value="ECO:0007669"/>
    <property type="project" value="Ensembl"/>
</dbReference>
<evidence type="ECO:0000256" key="1">
    <source>
        <dbReference type="ARBA" id="ARBA00004424"/>
    </source>
</evidence>
<keyword evidence="3" id="KW-0894">Sodium channel</keyword>
<dbReference type="Ensembl" id="ENSAPLT00000047072.1">
    <property type="protein sequence ID" value="ENSAPLP00000029311.1"/>
    <property type="gene ID" value="ENSAPLG00000013925.2"/>
</dbReference>
<dbReference type="GO" id="GO:0005654">
    <property type="term" value="C:nucleoplasm"/>
    <property type="evidence" value="ECO:0007669"/>
    <property type="project" value="Ensembl"/>
</dbReference>